<dbReference type="PANTHER" id="PTHR35788">
    <property type="entry name" value="EXPORTED PROTEIN-RELATED"/>
    <property type="match status" value="1"/>
</dbReference>
<evidence type="ECO:0000256" key="1">
    <source>
        <dbReference type="SAM" id="MobiDB-lite"/>
    </source>
</evidence>
<reference evidence="2 3" key="1">
    <citation type="submission" date="2019-03" db="EMBL/GenBank/DDBJ databases">
        <title>Draft genome sequences of novel Actinobacteria.</title>
        <authorList>
            <person name="Sahin N."/>
            <person name="Ay H."/>
            <person name="Saygin H."/>
        </authorList>
    </citation>
    <scope>NUCLEOTIDE SEQUENCE [LARGE SCALE GENOMIC DNA]</scope>
    <source>
        <strain evidence="2 3">JCM 30547</strain>
    </source>
</reference>
<organism evidence="2 3">
    <name type="scientific">Kribbella albertanoniae</name>
    <dbReference type="NCBI Taxonomy" id="1266829"/>
    <lineage>
        <taxon>Bacteria</taxon>
        <taxon>Bacillati</taxon>
        <taxon>Actinomycetota</taxon>
        <taxon>Actinomycetes</taxon>
        <taxon>Propionibacteriales</taxon>
        <taxon>Kribbellaceae</taxon>
        <taxon>Kribbella</taxon>
    </lineage>
</organism>
<dbReference type="EMBL" id="SMKA01000029">
    <property type="protein sequence ID" value="TDC31835.1"/>
    <property type="molecule type" value="Genomic_DNA"/>
</dbReference>
<sequence length="327" mass="37437">MRESNTKVGRTARPASTGVVPAREAADPREVTFAWRIGLAELSAAERARVAPRARRRRWAERVPALYPLAVRYHRARKRVEWLRSRTPYAQERRIADLPVRVKQHKSLLLRQLGETEMWMQHNKVTNLRLACDRVDGLVIRPGETFSFNKLVGNATRRKGYLPGMRLSNGQARPGIGGGICQLANLLHWMVLHSPMTVTQRSTHSFDPFPDNGRVLPWGVGCSIVYNYVDLQFRNDTDHTFQLRVGVSDRYLEGEIRADAPTATSYRVFAQGERFLRTGTDYFRRNEIWRSVIDRRTGQTTAEELVRENVALVKYVPTGVPVYDVAR</sequence>
<dbReference type="InterPro" id="IPR007391">
    <property type="entry name" value="Vancomycin_resist_VanW"/>
</dbReference>
<proteinExistence type="predicted"/>
<dbReference type="Proteomes" id="UP000295075">
    <property type="component" value="Unassembled WGS sequence"/>
</dbReference>
<dbReference type="OrthoDB" id="9797191at2"/>
<name>A0A4V2XRZ4_9ACTN</name>
<protein>
    <submittedName>
        <fullName evidence="2">Vancomycin resistance protein</fullName>
    </submittedName>
</protein>
<evidence type="ECO:0000313" key="2">
    <source>
        <dbReference type="EMBL" id="TDC31835.1"/>
    </source>
</evidence>
<evidence type="ECO:0000313" key="3">
    <source>
        <dbReference type="Proteomes" id="UP000295075"/>
    </source>
</evidence>
<dbReference type="InterPro" id="IPR052913">
    <property type="entry name" value="Glycopeptide_resist_protein"/>
</dbReference>
<feature type="region of interest" description="Disordered" evidence="1">
    <location>
        <begin position="1"/>
        <end position="23"/>
    </location>
</feature>
<dbReference type="AlphaFoldDB" id="A0A4V2XRZ4"/>
<dbReference type="Pfam" id="PF04294">
    <property type="entry name" value="VanW"/>
    <property type="match status" value="1"/>
</dbReference>
<accession>A0A4V2XRZ4</accession>
<keyword evidence="3" id="KW-1185">Reference proteome</keyword>
<comment type="caution">
    <text evidence="2">The sequence shown here is derived from an EMBL/GenBank/DDBJ whole genome shotgun (WGS) entry which is preliminary data.</text>
</comment>
<dbReference type="RefSeq" id="WP_132405115.1">
    <property type="nucleotide sequence ID" value="NZ_SMKA01000029.1"/>
</dbReference>
<gene>
    <name evidence="2" type="ORF">E1261_10070</name>
</gene>
<dbReference type="PANTHER" id="PTHR35788:SF1">
    <property type="entry name" value="EXPORTED PROTEIN"/>
    <property type="match status" value="1"/>
</dbReference>